<dbReference type="PANTHER" id="PTHR30203:SF25">
    <property type="entry name" value="OUTER MEMBRANE PROTEIN-RELATED"/>
    <property type="match status" value="1"/>
</dbReference>
<comment type="subcellular location">
    <subcellularLocation>
        <location evidence="2">Cell membrane</location>
        <topology evidence="2">Lipid-anchor</topology>
    </subcellularLocation>
</comment>
<evidence type="ECO:0000256" key="2">
    <source>
        <dbReference type="RuleBase" id="RU362097"/>
    </source>
</evidence>
<keyword evidence="4" id="KW-1185">Reference proteome</keyword>
<dbReference type="PANTHER" id="PTHR30203">
    <property type="entry name" value="OUTER MEMBRANE CATION EFFLUX PROTEIN"/>
    <property type="match status" value="1"/>
</dbReference>
<dbReference type="Gene3D" id="2.20.200.10">
    <property type="entry name" value="Outer membrane efflux proteins (OEP)"/>
    <property type="match status" value="1"/>
</dbReference>
<dbReference type="Pfam" id="PF02321">
    <property type="entry name" value="OEP"/>
    <property type="match status" value="2"/>
</dbReference>
<dbReference type="SUPFAM" id="SSF56954">
    <property type="entry name" value="Outer membrane efflux proteins (OEP)"/>
    <property type="match status" value="1"/>
</dbReference>
<dbReference type="EMBL" id="CP117411">
    <property type="protein sequence ID" value="WCT74069.1"/>
    <property type="molecule type" value="Genomic_DNA"/>
</dbReference>
<dbReference type="Gene3D" id="1.20.1600.10">
    <property type="entry name" value="Outer membrane efflux proteins (OEP)"/>
    <property type="match status" value="1"/>
</dbReference>
<dbReference type="RefSeq" id="WP_273688807.1">
    <property type="nucleotide sequence ID" value="NZ_CP117411.1"/>
</dbReference>
<protein>
    <submittedName>
        <fullName evidence="3">Efflux transporter outer membrane subunit</fullName>
    </submittedName>
</protein>
<keyword evidence="2" id="KW-1134">Transmembrane beta strand</keyword>
<sequence>MRTIAPLLALGLLGGCTVGPDYKGPPATASDAVARGQFVRAADPALRTGPGLARWWEGLDDPTLTALVDDALAHSPSIDEAQARIREARAQLTQQRAAQLPSVSANATYLRAQLPGTGIGANSDAATGEGGGTSSTLEFYNVGLNASWELDLFGGARRGVEQARRTIEARFADLADAQVSLSAQVAQAYVGLRDVQARIALNTASVGLQREQLALSRRRQAGGTASALDIERLQTQLETSEAQTIPLGAQRDEYLNQLAVLTGRTPGVLDATLATPASVPLPPAEVPIGNPAALIANRPDVRAAERTLAAGTAAIGVSRAKELPGIQFLGILGLGGSKPGDIFDLGNLTTIAAPMLSWSFLDFGKARAATRAATAQRDQAEAKYRQAVLEALQDAETQLSRFGSYRQQLASNLRAEASARRAAALNAQRVRAGTSATIDQLDIERQGLSASIAVAQSRAQLTNSFIAVQKALGLGWMPEPDGSAGK</sequence>
<keyword evidence="2" id="KW-0564">Palmitate</keyword>
<dbReference type="InterPro" id="IPR003423">
    <property type="entry name" value="OMP_efflux"/>
</dbReference>
<dbReference type="InterPro" id="IPR010131">
    <property type="entry name" value="MdtP/NodT-like"/>
</dbReference>
<reference evidence="3 4" key="1">
    <citation type="submission" date="2023-02" db="EMBL/GenBank/DDBJ databases">
        <title>Genome sequence of Sphingomonas naphthae.</title>
        <authorList>
            <person name="Kim S."/>
            <person name="Heo J."/>
            <person name="Kwon S.-W."/>
        </authorList>
    </citation>
    <scope>NUCLEOTIDE SEQUENCE [LARGE SCALE GENOMIC DNA]</scope>
    <source>
        <strain evidence="3 4">KACC 18716</strain>
    </source>
</reference>
<evidence type="ECO:0000256" key="1">
    <source>
        <dbReference type="ARBA" id="ARBA00007613"/>
    </source>
</evidence>
<comment type="similarity">
    <text evidence="1 2">Belongs to the outer membrane factor (OMF) (TC 1.B.17) family.</text>
</comment>
<dbReference type="NCBIfam" id="TIGR01845">
    <property type="entry name" value="outer_NodT"/>
    <property type="match status" value="1"/>
</dbReference>
<dbReference type="Proteomes" id="UP001220395">
    <property type="component" value="Chromosome"/>
</dbReference>
<gene>
    <name evidence="3" type="ORF">PQ455_02230</name>
</gene>
<evidence type="ECO:0000313" key="4">
    <source>
        <dbReference type="Proteomes" id="UP001220395"/>
    </source>
</evidence>
<proteinExistence type="inferred from homology"/>
<accession>A0ABY7TPE9</accession>
<name>A0ABY7TPE9_9SPHN</name>
<organism evidence="3 4">
    <name type="scientific">Sphingomonas naphthae</name>
    <dbReference type="NCBI Taxonomy" id="1813468"/>
    <lineage>
        <taxon>Bacteria</taxon>
        <taxon>Pseudomonadati</taxon>
        <taxon>Pseudomonadota</taxon>
        <taxon>Alphaproteobacteria</taxon>
        <taxon>Sphingomonadales</taxon>
        <taxon>Sphingomonadaceae</taxon>
        <taxon>Sphingomonas</taxon>
    </lineage>
</organism>
<keyword evidence="2" id="KW-0449">Lipoprotein</keyword>
<dbReference type="PROSITE" id="PS51257">
    <property type="entry name" value="PROKAR_LIPOPROTEIN"/>
    <property type="match status" value="1"/>
</dbReference>
<evidence type="ECO:0000313" key="3">
    <source>
        <dbReference type="EMBL" id="WCT74069.1"/>
    </source>
</evidence>
<keyword evidence="2" id="KW-0812">Transmembrane</keyword>
<keyword evidence="2" id="KW-0472">Membrane</keyword>